<dbReference type="Gene3D" id="3.90.1640.30">
    <property type="match status" value="1"/>
</dbReference>
<dbReference type="SUPFAM" id="SSF64182">
    <property type="entry name" value="DHH phosphoesterases"/>
    <property type="match status" value="1"/>
</dbReference>
<evidence type="ECO:0000313" key="3">
    <source>
        <dbReference type="Proteomes" id="UP000026999"/>
    </source>
</evidence>
<evidence type="ECO:0000313" key="2">
    <source>
        <dbReference type="EMBL" id="AIA64122.1"/>
    </source>
</evidence>
<gene>
    <name evidence="2" type="ORF">PHAGE6E_96</name>
</gene>
<sequence length="579" mass="66281">MEFELKESITGDLIDDILLRGGVSDLEYHKNPDKRMLTIMKDIPEEFSQSTNILHNALEENKNIIILIDQDMDGFSASALLYRFIKNDLEYDNITYIIPDGKTHGLTTEVMTELKNMSNDSTLVIIPDAASNDTKQLEELNSYNIETLVLDHHEINVKSVHKNVFNNQIISDINKNFTGVGMVYLFCKYALYCFNFNNKIYSKDLVDKYLDLVTLGQTGDVSNIADPEIRYLTYTGVRNINNPFIKAVMERKGIDNPTTRDWSFSIISMINAVTRIGTLEEKQRLFEAMITDSEETETIEIRKKNKKTGKFDKIPTEMTLPEIVAKQCESIKTKQDKIVKDAIKNIEFLYNEKIIVAVSDDNSPSSINGLVAMKLADKHRKPVMVGKFKNDYFSGSIRAQNIDFKSILTKSELFYFVQGHSQAAGFSIPKGYLDSLYEYIEEYKFKTSNVYEVDVLTHKPNEQDIIRVELEKDVLGGDVAYPLFGYEEITFNKACINVRGSVLSFFDNNVTFVLFNAPEDIKNVIDSHIYNNKITMNIVGEPRINYFGNKQQSQIVIKDYESLENEDDTTISNKWGIDF</sequence>
<protein>
    <recommendedName>
        <fullName evidence="1">DDH domain-containing protein</fullName>
    </recommendedName>
</protein>
<dbReference type="KEGG" id="vg:19685837"/>
<dbReference type="Gene3D" id="2.40.50.460">
    <property type="match status" value="1"/>
</dbReference>
<name>A0A060AKL3_9CAUD</name>
<proteinExistence type="predicted"/>
<organism evidence="2 3">
    <name type="scientific">Staphylococcus phage 6ec</name>
    <dbReference type="NCBI Taxonomy" id="1500386"/>
    <lineage>
        <taxon>Viruses</taxon>
        <taxon>Duplodnaviria</taxon>
        <taxon>Heunggongvirae</taxon>
        <taxon>Uroviricota</taxon>
        <taxon>Caudoviricetes</taxon>
        <taxon>Sextaecvirus</taxon>
        <taxon>Sextaecvirus sextaec</taxon>
    </lineage>
</organism>
<dbReference type="InterPro" id="IPR038763">
    <property type="entry name" value="DHH_sf"/>
</dbReference>
<dbReference type="Pfam" id="PF01368">
    <property type="entry name" value="DHH"/>
    <property type="match status" value="1"/>
</dbReference>
<dbReference type="PANTHER" id="PTHR30255">
    <property type="entry name" value="SINGLE-STRANDED-DNA-SPECIFIC EXONUCLEASE RECJ"/>
    <property type="match status" value="1"/>
</dbReference>
<dbReference type="PANTHER" id="PTHR30255:SF2">
    <property type="entry name" value="SINGLE-STRANDED-DNA-SPECIFIC EXONUCLEASE RECJ"/>
    <property type="match status" value="1"/>
</dbReference>
<dbReference type="Gene3D" id="3.10.310.30">
    <property type="match status" value="1"/>
</dbReference>
<dbReference type="InterPro" id="IPR001667">
    <property type="entry name" value="DDH_dom"/>
</dbReference>
<dbReference type="RefSeq" id="YP_009042601.1">
    <property type="nucleotide sequence ID" value="NC_024355.1"/>
</dbReference>
<accession>A0A060AKL3</accession>
<feature type="domain" description="DDH" evidence="1">
    <location>
        <begin position="63"/>
        <end position="216"/>
    </location>
</feature>
<dbReference type="EMBL" id="KJ804259">
    <property type="protein sequence ID" value="AIA64122.1"/>
    <property type="molecule type" value="Genomic_DNA"/>
</dbReference>
<keyword evidence="3" id="KW-1185">Reference proteome</keyword>
<dbReference type="InterPro" id="IPR051673">
    <property type="entry name" value="SSDNA_exonuclease_RecJ"/>
</dbReference>
<dbReference type="Proteomes" id="UP000026999">
    <property type="component" value="Segment"/>
</dbReference>
<reference evidence="2 3" key="1">
    <citation type="journal article" date="2014" name="Genome Announc.">
        <title>Complete Genome Sequence of a Staphylococcus epidermidis Bacteriophage Isolated from the Anterior Nares of Humans.</title>
        <authorList>
            <person name="Aswani V.H."/>
            <person name="Tremblay D.M."/>
            <person name="Moineau S."/>
            <person name="Shukla S.K."/>
        </authorList>
    </citation>
    <scope>NUCLEOTIDE SEQUENCE [LARGE SCALE GENOMIC DNA]</scope>
</reference>
<evidence type="ECO:0000259" key="1">
    <source>
        <dbReference type="Pfam" id="PF01368"/>
    </source>
</evidence>
<dbReference type="OrthoDB" id="18849at10239"/>
<dbReference type="GO" id="GO:0004527">
    <property type="term" value="F:exonuclease activity"/>
    <property type="evidence" value="ECO:0007669"/>
    <property type="project" value="UniProtKB-KW"/>
</dbReference>
<dbReference type="GeneID" id="19685837"/>